<dbReference type="InterPro" id="IPR050281">
    <property type="entry name" value="Flavin_monoamine_oxidase"/>
</dbReference>
<dbReference type="PANTHER" id="PTHR10742">
    <property type="entry name" value="FLAVIN MONOAMINE OXIDASE"/>
    <property type="match status" value="1"/>
</dbReference>
<proteinExistence type="predicted"/>
<dbReference type="AlphaFoldDB" id="M5BR95"/>
<dbReference type="InterPro" id="IPR036188">
    <property type="entry name" value="FAD/NAD-bd_sf"/>
</dbReference>
<dbReference type="SUPFAM" id="SSF54373">
    <property type="entry name" value="FAD-linked reductases, C-terminal domain"/>
    <property type="match status" value="1"/>
</dbReference>
<dbReference type="InterPro" id="IPR002937">
    <property type="entry name" value="Amino_oxidase"/>
</dbReference>
<dbReference type="SUPFAM" id="SSF51905">
    <property type="entry name" value="FAD/NAD(P)-binding domain"/>
    <property type="match status" value="1"/>
</dbReference>
<dbReference type="GO" id="GO:0001716">
    <property type="term" value="F:L-amino-acid oxidase activity"/>
    <property type="evidence" value="ECO:0007669"/>
    <property type="project" value="TreeGrafter"/>
</dbReference>
<dbReference type="Gene3D" id="1.10.405.10">
    <property type="entry name" value="Guanine Nucleotide Dissociation Inhibitor, domain 1"/>
    <property type="match status" value="1"/>
</dbReference>
<feature type="domain" description="Amine oxidase" evidence="2">
    <location>
        <begin position="70"/>
        <end position="568"/>
    </location>
</feature>
<evidence type="ECO:0000313" key="3">
    <source>
        <dbReference type="EMBL" id="CCO29739.1"/>
    </source>
</evidence>
<evidence type="ECO:0000256" key="1">
    <source>
        <dbReference type="SAM" id="MobiDB-lite"/>
    </source>
</evidence>
<comment type="caution">
    <text evidence="3">The sequence shown here is derived from an EMBL/GenBank/DDBJ whole genome shotgun (WGS) entry which is preliminary data.</text>
</comment>
<organism evidence="3 4">
    <name type="scientific">Thanatephorus cucumeris (strain AG1-IB / isolate 7/3/14)</name>
    <name type="common">Lettuce bottom rot fungus</name>
    <name type="synonym">Rhizoctonia solani</name>
    <dbReference type="NCBI Taxonomy" id="1108050"/>
    <lineage>
        <taxon>Eukaryota</taxon>
        <taxon>Fungi</taxon>
        <taxon>Dikarya</taxon>
        <taxon>Basidiomycota</taxon>
        <taxon>Agaricomycotina</taxon>
        <taxon>Agaricomycetes</taxon>
        <taxon>Cantharellales</taxon>
        <taxon>Ceratobasidiaceae</taxon>
        <taxon>Rhizoctonia</taxon>
        <taxon>Rhizoctonia solani AG-1</taxon>
    </lineage>
</organism>
<evidence type="ECO:0000313" key="4">
    <source>
        <dbReference type="Proteomes" id="UP000012065"/>
    </source>
</evidence>
<evidence type="ECO:0000259" key="2">
    <source>
        <dbReference type="Pfam" id="PF01593"/>
    </source>
</evidence>
<dbReference type="HOGENOM" id="CLU_004498_8_1_1"/>
<gene>
    <name evidence="3" type="ORF">BN14_03758</name>
</gene>
<reference evidence="3 4" key="1">
    <citation type="journal article" date="2013" name="J. Biotechnol.">
        <title>Establishment and interpretation of the genome sequence of the phytopathogenic fungus Rhizoctonia solani AG1-IB isolate 7/3/14.</title>
        <authorList>
            <person name="Wibberg D.W."/>
            <person name="Jelonek L.J."/>
            <person name="Rupp O.R."/>
            <person name="Hennig M.H."/>
            <person name="Eikmeyer F.E."/>
            <person name="Goesmann A.G."/>
            <person name="Hartmann A.H."/>
            <person name="Borriss R.B."/>
            <person name="Grosch R.G."/>
            <person name="Puehler A.P."/>
            <person name="Schlueter A.S."/>
        </authorList>
    </citation>
    <scope>NUCLEOTIDE SEQUENCE [LARGE SCALE GENOMIC DNA]</scope>
    <source>
        <strain evidence="4">AG1-IB / isolate 7/3/14</strain>
    </source>
</reference>
<dbReference type="PRINTS" id="PR00419">
    <property type="entry name" value="ADXRDTASE"/>
</dbReference>
<sequence length="622" mass="70435">MSTEVHVSVKIFQLWGQILLDKYHTKRLDFENPLPPSSDTLPGAPNERAKTELPKVNTPVKRIAIVGGGVAGLYAAMLLKEDKHEFKVDIYEASDRIGGRLYTRRLDGKSAIGTPVPGGEYDYFDVGAMRFPDTPVMAKTFELFKKLKIKLLHYNLGDDENWLVYNDIRYKRKDITAKIWSTDPFKVGQSNGGTVPDEWAKQDPSELLSRMIQPFIDALIKNPEEELKRIIEKYDHYSTRSYLSEKGPYPPAVINWIETMSVGTGWFDRALIETILEELAFKYDSKLKMKWRCVDGGSEVIPLKMVEWLKENAKETKIHTSHRVTAVEYKNHELTVSGICHPLLTGDSSFFKETYSHVIFAIPPPCLRMIDLDTCQLDFAQRSAIRQLQLAPSIKIGMKFKKPAWWTGINQDIVGGQSTTDRTARTIVYPSHGSGNSTVLIASYAWRTQAQDSLVLGAMMHGPGSPEEERLKQVMLADLAYVHKEDDITLERLIDEFEGMYAFDWTNNPLSMGAFGLFGPSQFREFYRHVTRPAARGQIHFVGEAFSTTHGWVAGALNSAARGVCQLLQYHQLATQNSGKEENLVDDLVKDWDPELEVNRKSMFLQIIASLVLEQDEFGGKK</sequence>
<dbReference type="Proteomes" id="UP000012065">
    <property type="component" value="Unassembled WGS sequence"/>
</dbReference>
<accession>M5BR95</accession>
<dbReference type="PANTHER" id="PTHR10742:SF342">
    <property type="entry name" value="AMINE OXIDASE"/>
    <property type="match status" value="1"/>
</dbReference>
<protein>
    <recommendedName>
        <fullName evidence="2">Amine oxidase domain-containing protein</fullName>
    </recommendedName>
</protein>
<dbReference type="Pfam" id="PF01593">
    <property type="entry name" value="Amino_oxidase"/>
    <property type="match status" value="1"/>
</dbReference>
<dbReference type="GO" id="GO:0009063">
    <property type="term" value="P:amino acid catabolic process"/>
    <property type="evidence" value="ECO:0007669"/>
    <property type="project" value="TreeGrafter"/>
</dbReference>
<name>M5BR95_THACB</name>
<feature type="region of interest" description="Disordered" evidence="1">
    <location>
        <begin position="31"/>
        <end position="51"/>
    </location>
</feature>
<dbReference type="Gene3D" id="1.10.10.1620">
    <property type="match status" value="1"/>
</dbReference>
<dbReference type="Gene3D" id="3.90.660.10">
    <property type="match status" value="2"/>
</dbReference>
<dbReference type="Gene3D" id="3.50.50.60">
    <property type="entry name" value="FAD/NAD(P)-binding domain"/>
    <property type="match status" value="1"/>
</dbReference>
<dbReference type="EMBL" id="CAOJ01005362">
    <property type="protein sequence ID" value="CCO29739.1"/>
    <property type="molecule type" value="Genomic_DNA"/>
</dbReference>